<reference evidence="3 4" key="1">
    <citation type="journal article" date="2016" name="Nat. Commun.">
        <title>Thousands of microbial genomes shed light on interconnected biogeochemical processes in an aquifer system.</title>
        <authorList>
            <person name="Anantharaman K."/>
            <person name="Brown C.T."/>
            <person name="Hug L.A."/>
            <person name="Sharon I."/>
            <person name="Castelle C.J."/>
            <person name="Probst A.J."/>
            <person name="Thomas B.C."/>
            <person name="Singh A."/>
            <person name="Wilkins M.J."/>
            <person name="Karaoz U."/>
            <person name="Brodie E.L."/>
            <person name="Williams K.H."/>
            <person name="Hubbard S.S."/>
            <person name="Banfield J.F."/>
        </authorList>
    </citation>
    <scope>NUCLEOTIDE SEQUENCE [LARGE SCALE GENOMIC DNA]</scope>
</reference>
<dbReference type="InterPro" id="IPR000086">
    <property type="entry name" value="NUDIX_hydrolase_dom"/>
</dbReference>
<dbReference type="Pfam" id="PF00293">
    <property type="entry name" value="NUDIX"/>
    <property type="match status" value="1"/>
</dbReference>
<organism evidence="3 4">
    <name type="scientific">Candidatus Uhrbacteria bacterium RIFCSPLOWO2_02_FULL_51_9</name>
    <dbReference type="NCBI Taxonomy" id="1802410"/>
    <lineage>
        <taxon>Bacteria</taxon>
        <taxon>Candidatus Uhriibacteriota</taxon>
    </lineage>
</organism>
<dbReference type="SUPFAM" id="SSF55811">
    <property type="entry name" value="Nudix"/>
    <property type="match status" value="1"/>
</dbReference>
<sequence>MKSNKSRKKDIKPWRVKSSRVLLEDRWIKVRADKCVTSDGIVISPYYVLEYPNWVHMVVVNNKNQILITKQYRHGARDIFFELPCGTQDVEDGSPLEAAKRELLEETGYKGDFILAGETSPNPANHSNMIYTFLVTNLVKYSQPKDNPSEVLNCKFIDVERVLAMIDEGKFKQALHISSLMLGLRKKQKSRS</sequence>
<dbReference type="PANTHER" id="PTHR11839">
    <property type="entry name" value="UDP/ADP-SUGAR PYROPHOSPHATASE"/>
    <property type="match status" value="1"/>
</dbReference>
<dbReference type="Gene3D" id="3.90.79.10">
    <property type="entry name" value="Nucleoside Triphosphate Pyrophosphohydrolase"/>
    <property type="match status" value="1"/>
</dbReference>
<dbReference type="CDD" id="cd03424">
    <property type="entry name" value="NUDIX_ADPRase_Nudt5_UGPPase_Nudt14"/>
    <property type="match status" value="1"/>
</dbReference>
<keyword evidence="1" id="KW-0378">Hydrolase</keyword>
<dbReference type="GO" id="GO:0016787">
    <property type="term" value="F:hydrolase activity"/>
    <property type="evidence" value="ECO:0007669"/>
    <property type="project" value="UniProtKB-KW"/>
</dbReference>
<dbReference type="GO" id="GO:0006753">
    <property type="term" value="P:nucleoside phosphate metabolic process"/>
    <property type="evidence" value="ECO:0007669"/>
    <property type="project" value="TreeGrafter"/>
</dbReference>
<dbReference type="PROSITE" id="PS51462">
    <property type="entry name" value="NUDIX"/>
    <property type="match status" value="1"/>
</dbReference>
<feature type="domain" description="Nudix hydrolase" evidence="2">
    <location>
        <begin position="50"/>
        <end position="179"/>
    </location>
</feature>
<name>A0A1F7VDM8_9BACT</name>
<accession>A0A1F7VDM8</accession>
<dbReference type="InterPro" id="IPR015797">
    <property type="entry name" value="NUDIX_hydrolase-like_dom_sf"/>
</dbReference>
<proteinExistence type="predicted"/>
<evidence type="ECO:0000259" key="2">
    <source>
        <dbReference type="PROSITE" id="PS51462"/>
    </source>
</evidence>
<dbReference type="GO" id="GO:0019693">
    <property type="term" value="P:ribose phosphate metabolic process"/>
    <property type="evidence" value="ECO:0007669"/>
    <property type="project" value="TreeGrafter"/>
</dbReference>
<evidence type="ECO:0000313" key="4">
    <source>
        <dbReference type="Proteomes" id="UP000176678"/>
    </source>
</evidence>
<dbReference type="Proteomes" id="UP000176678">
    <property type="component" value="Unassembled WGS sequence"/>
</dbReference>
<dbReference type="EMBL" id="MGES01000055">
    <property type="protein sequence ID" value="OGL88087.1"/>
    <property type="molecule type" value="Genomic_DNA"/>
</dbReference>
<dbReference type="PANTHER" id="PTHR11839:SF1">
    <property type="entry name" value="ADP-SUGAR PYROPHOSPHATASE"/>
    <property type="match status" value="1"/>
</dbReference>
<evidence type="ECO:0000313" key="3">
    <source>
        <dbReference type="EMBL" id="OGL88087.1"/>
    </source>
</evidence>
<dbReference type="STRING" id="1802410.A3H75_01750"/>
<protein>
    <recommendedName>
        <fullName evidence="2">Nudix hydrolase domain-containing protein</fullName>
    </recommendedName>
</protein>
<gene>
    <name evidence="3" type="ORF">A3H75_01750</name>
</gene>
<evidence type="ECO:0000256" key="1">
    <source>
        <dbReference type="ARBA" id="ARBA00022801"/>
    </source>
</evidence>
<dbReference type="AlphaFoldDB" id="A0A1F7VDM8"/>
<comment type="caution">
    <text evidence="3">The sequence shown here is derived from an EMBL/GenBank/DDBJ whole genome shotgun (WGS) entry which is preliminary data.</text>
</comment>